<evidence type="ECO:0008006" key="4">
    <source>
        <dbReference type="Google" id="ProtNLM"/>
    </source>
</evidence>
<organism evidence="2 3">
    <name type="scientific">Streptomyces bambusae</name>
    <dbReference type="NCBI Taxonomy" id="1550616"/>
    <lineage>
        <taxon>Bacteria</taxon>
        <taxon>Bacillati</taxon>
        <taxon>Actinomycetota</taxon>
        <taxon>Actinomycetes</taxon>
        <taxon>Kitasatosporales</taxon>
        <taxon>Streptomycetaceae</taxon>
        <taxon>Streptomyces</taxon>
    </lineage>
</organism>
<feature type="region of interest" description="Disordered" evidence="1">
    <location>
        <begin position="65"/>
        <end position="84"/>
    </location>
</feature>
<name>A0ABS6Z618_9ACTN</name>
<sequence>MSRLQRIQWVVLPAGLSSDGTTARISVFVAPRLDADGPTTLDRFPDFLDWPARLATALFFLSETDAEGRPSGTETGPLDRAGPAPDSGLWSRLFTGDTPVTPFGFDDFRSTVKVSYPAKQLAQDTRKAFAEVAAEFPEKLPAATDMSQRVGFAAPTGMLARLADIGTALEEADRAIELDPDGSAEPVLGSHDAFLAFHQHERSVTEGARATRTAPPARPTPPTVDFHQVLSVLGDHPTLLRRLGLVVDLTVPADRIAEARGTRGLALAPRFASLLPDAATEDLTPATRYVLDAGDAFCAASAGADPLGPPARGLLALPEDDYSIEQADIDGINLKLVAAARVSAAADGIIPGDSRALQATPPTLRTTGIALVRSGRARTLQADFRRAEREEQALRSGSPLPLTAEDLVRGYRIDVFDGTRQRWFSLHERVVHYRAPDGGGPLTESVTDEGFFQTALAEPEGPVARVHVHEHVVSWDGWALSAPRPGKALVDEGPGDEESTPEPPGPRRIANRAVTGLPMEIEAEARPGSLPRLRFGRPYGLRVRTVDLAGNGPTLAEAEQLTDQDVLTLPPAGGGETFRRYEAVPAPVLLPRAPYTDGDFAHRMVIRSDAGLTAAQYADTFNADPPADAVAPAPYRPVDERHLVAPKASLECVERHGLLDAAIGSADPAVQRAVYDLAVRENGDLSDPRLPGIAFVDLPATDGRPAQRYVLHTGDAVELPYIPDPLSLGLVLHDLPGRAADDPLEVLWAGPQWHSPRSLLLRLVEGTGPPRFDPASRVLTVALPKAAKATVRISSKASVNERLFGMLHWCRKVLGGGAPFEKVMAAVRVNRHWMVTPWQELTLVHAVQRPLVTPQLNLFDLTLLTRNVGDTHEHLAGQVELDEPSTERIDLLAHWTEQVDDPGEPAPRTEPRTMTTRVFQLPLAEAGRLGPGVDMLNTPSALDGNTLFFSTAAAAAEAQAEGKGTATPEAQEFGDTKHRLVHYEPVATSRFGDCFPPEFAARPELGLLSRTGERVEHVVLSSTKPDPPALLDCLPTLGVESSGSLPDPVVRRRRGGGLRIYLARPWFSSGDGELLAALVTEEGMEPEFGSEPFVTVAGRDPKHRSAPVAFPTAQNFPGAEVVQNGLVLPAPAFLFDGFTVTAAGFAPRFDTGSGRWYCDLDIDLGEAYMPFVRLALARFQPHSLEGEALSPIVHTPVLRTLPERVLTVEGEDPLLITLSGPNYLTQFLVPDVIAVLQRRDPDLADEAVAWTAVEETLVSLETEDTQSPVQTYTAELPLPDPLPPGPLRLLVVESALSGSDFAVSEDFGPLGRQLVYADTVPLR</sequence>
<gene>
    <name evidence="2" type="ORF">GPJ59_15120</name>
</gene>
<comment type="caution">
    <text evidence="2">The sequence shown here is derived from an EMBL/GenBank/DDBJ whole genome shotgun (WGS) entry which is preliminary data.</text>
</comment>
<feature type="region of interest" description="Disordered" evidence="1">
    <location>
        <begin position="484"/>
        <end position="508"/>
    </location>
</feature>
<evidence type="ECO:0000256" key="1">
    <source>
        <dbReference type="SAM" id="MobiDB-lite"/>
    </source>
</evidence>
<evidence type="ECO:0000313" key="3">
    <source>
        <dbReference type="Proteomes" id="UP000812013"/>
    </source>
</evidence>
<protein>
    <recommendedName>
        <fullName evidence="4">Baseplate protein J-like domain-containing protein</fullName>
    </recommendedName>
</protein>
<evidence type="ECO:0000313" key="2">
    <source>
        <dbReference type="EMBL" id="MBW5483182.1"/>
    </source>
</evidence>
<dbReference type="RefSeq" id="WP_219667646.1">
    <property type="nucleotide sequence ID" value="NZ_WTFF01000092.1"/>
</dbReference>
<reference evidence="2 3" key="1">
    <citation type="submission" date="2019-12" db="EMBL/GenBank/DDBJ databases">
        <title>Genome sequence of Streptomyces bambusae.</title>
        <authorList>
            <person name="Bansal K."/>
            <person name="Choksket S."/>
            <person name="Korpole S."/>
            <person name="Patil P.B."/>
        </authorList>
    </citation>
    <scope>NUCLEOTIDE SEQUENCE [LARGE SCALE GENOMIC DNA]</scope>
    <source>
        <strain evidence="2 3">SK60</strain>
    </source>
</reference>
<dbReference type="Proteomes" id="UP000812013">
    <property type="component" value="Unassembled WGS sequence"/>
</dbReference>
<proteinExistence type="predicted"/>
<dbReference type="EMBL" id="WTFF01000092">
    <property type="protein sequence ID" value="MBW5483182.1"/>
    <property type="molecule type" value="Genomic_DNA"/>
</dbReference>
<keyword evidence="3" id="KW-1185">Reference proteome</keyword>
<accession>A0ABS6Z618</accession>